<evidence type="ECO:0000256" key="4">
    <source>
        <dbReference type="ARBA" id="ARBA00023180"/>
    </source>
</evidence>
<comment type="similarity">
    <text evidence="1 6">Belongs to the glycosyltransferase 37 family.</text>
</comment>
<comment type="function">
    <text evidence="6">May be involved in cell wall biosynthesis.</text>
</comment>
<dbReference type="EMBL" id="ABEU02000009">
    <property type="protein sequence ID" value="PNR47794.1"/>
    <property type="molecule type" value="Genomic_DNA"/>
</dbReference>
<dbReference type="EnsemblPlants" id="Pp3c9_4200V3.1">
    <property type="protein sequence ID" value="Pp3c9_4200V3.1"/>
    <property type="gene ID" value="Pp3c9_4200"/>
</dbReference>
<dbReference type="GO" id="GO:0042546">
    <property type="term" value="P:cell wall biogenesis"/>
    <property type="evidence" value="ECO:0007669"/>
    <property type="project" value="InterPro"/>
</dbReference>
<dbReference type="PANTHER" id="PTHR31889:SF35">
    <property type="entry name" value="FUCOSYLTRANSFERASE"/>
    <property type="match status" value="1"/>
</dbReference>
<keyword evidence="4" id="KW-0325">Glycoprotein</keyword>
<sequence>MSEMAHLLTADSQSTRQCKQLSVWTLVTFFLVNHLSAIFTKPTDGLELTAFEKGLRALVQGQLKPCLTIEVEGLRAGCSLMAALEAETAAVKDLAARRKSDNSRFSISPDACAYRLQGGPSLHKFAATMHPYLKHVLKRYATFHRHCTEYDNLRDVYDSKKNPQCRYVMWSCTFGLGNKLMSLLSTLLYAIISQRVLLIESPGWESLFCEPFPGSKLQVPEGFSLVEMYTSLSFADFRKLNCGESTTKEPRCIRSVVVVVFTGESKRQDHSFLVCPTAMAAVREIPFLHFRNSNQHFAMGFFLNPALRPLLELLFPEHNVFHMLAQFFLSPSDAVWVQIKSFYERNLQPASRNVGVQLRESKGEYRQHYDDVVPLCILNKAALCPIELEAQLEREKRVAQSPSSSESNISRPLVSVYISSLVGGHYKSLKQSVPKLEPKMLQRFVVVAQVISTDSHFKTSFTDGEQRDDIRHAQKALVDMWLLSLSDILLTSHMSTFGYSAQGLAGITPYHLKPWLNNACWQSISSDPCFHFAPHQVHCPNDNFTLRDPLKETPYIKKCPDLPETGLQLAE</sequence>
<dbReference type="Gramene" id="Pp3c9_4200V3.1">
    <property type="protein sequence ID" value="Pp3c9_4200V3.1"/>
    <property type="gene ID" value="Pp3c9_4200"/>
</dbReference>
<dbReference type="GO" id="GO:0071555">
    <property type="term" value="P:cell wall organization"/>
    <property type="evidence" value="ECO:0007669"/>
    <property type="project" value="UniProtKB-UniRule"/>
</dbReference>
<dbReference type="Proteomes" id="UP000006727">
    <property type="component" value="Chromosome 9"/>
</dbReference>
<protein>
    <recommendedName>
        <fullName evidence="6">Fucosyltransferase</fullName>
        <ecNumber evidence="6">2.4.1.-</ecNumber>
    </recommendedName>
</protein>
<keyword evidence="6" id="KW-1133">Transmembrane helix</keyword>
<name>A0A2K1K1Y5_PHYPA</name>
<keyword evidence="6" id="KW-0472">Membrane</keyword>
<dbReference type="PaxDb" id="3218-PP1S199_19V6.1"/>
<organism evidence="7">
    <name type="scientific">Physcomitrium patens</name>
    <name type="common">Spreading-leaved earth moss</name>
    <name type="synonym">Physcomitrella patens</name>
    <dbReference type="NCBI Taxonomy" id="3218"/>
    <lineage>
        <taxon>Eukaryota</taxon>
        <taxon>Viridiplantae</taxon>
        <taxon>Streptophyta</taxon>
        <taxon>Embryophyta</taxon>
        <taxon>Bryophyta</taxon>
        <taxon>Bryophytina</taxon>
        <taxon>Bryopsida</taxon>
        <taxon>Funariidae</taxon>
        <taxon>Funariales</taxon>
        <taxon>Funariaceae</taxon>
        <taxon>Physcomitrium</taxon>
    </lineage>
</organism>
<keyword evidence="6" id="KW-0812">Transmembrane</keyword>
<dbReference type="GO" id="GO:0009969">
    <property type="term" value="P:xyloglucan biosynthetic process"/>
    <property type="evidence" value="ECO:0000318"/>
    <property type="project" value="GO_Central"/>
</dbReference>
<keyword evidence="6" id="KW-0333">Golgi apparatus</keyword>
<evidence type="ECO:0000256" key="6">
    <source>
        <dbReference type="RuleBase" id="RU367004"/>
    </source>
</evidence>
<keyword evidence="9" id="KW-1185">Reference proteome</keyword>
<evidence type="ECO:0000256" key="2">
    <source>
        <dbReference type="ARBA" id="ARBA00022676"/>
    </source>
</evidence>
<evidence type="ECO:0000256" key="5">
    <source>
        <dbReference type="ARBA" id="ARBA00023316"/>
    </source>
</evidence>
<dbReference type="InterPro" id="IPR004938">
    <property type="entry name" value="XG_FTase"/>
</dbReference>
<keyword evidence="5 6" id="KW-0961">Cell wall biogenesis/degradation</keyword>
<reference evidence="8" key="3">
    <citation type="submission" date="2020-12" db="UniProtKB">
        <authorList>
            <consortium name="EnsemblPlants"/>
        </authorList>
    </citation>
    <scope>IDENTIFICATION</scope>
</reference>
<keyword evidence="3 6" id="KW-0808">Transferase</keyword>
<comment type="subcellular location">
    <subcellularLocation>
        <location evidence="6">Golgi apparatus</location>
        <location evidence="6">Golgi stack membrane</location>
        <topology evidence="6">Single-pass type II membrane protein</topology>
    </subcellularLocation>
</comment>
<dbReference type="PANTHER" id="PTHR31889">
    <property type="entry name" value="FUCOSYLTRANSFERASE 2-RELATED"/>
    <property type="match status" value="1"/>
</dbReference>
<dbReference type="EC" id="2.4.1.-" evidence="6"/>
<evidence type="ECO:0000313" key="7">
    <source>
        <dbReference type="EMBL" id="PNR47794.1"/>
    </source>
</evidence>
<reference evidence="7 9" key="1">
    <citation type="journal article" date="2008" name="Science">
        <title>The Physcomitrella genome reveals evolutionary insights into the conquest of land by plants.</title>
        <authorList>
            <person name="Rensing S."/>
            <person name="Lang D."/>
            <person name="Zimmer A."/>
            <person name="Terry A."/>
            <person name="Salamov A."/>
            <person name="Shapiro H."/>
            <person name="Nishiyama T."/>
            <person name="Perroud P.-F."/>
            <person name="Lindquist E."/>
            <person name="Kamisugi Y."/>
            <person name="Tanahashi T."/>
            <person name="Sakakibara K."/>
            <person name="Fujita T."/>
            <person name="Oishi K."/>
            <person name="Shin-I T."/>
            <person name="Kuroki Y."/>
            <person name="Toyoda A."/>
            <person name="Suzuki Y."/>
            <person name="Hashimoto A."/>
            <person name="Yamaguchi K."/>
            <person name="Sugano A."/>
            <person name="Kohara Y."/>
            <person name="Fujiyama A."/>
            <person name="Anterola A."/>
            <person name="Aoki S."/>
            <person name="Ashton N."/>
            <person name="Barbazuk W.B."/>
            <person name="Barker E."/>
            <person name="Bennetzen J."/>
            <person name="Bezanilla M."/>
            <person name="Blankenship R."/>
            <person name="Cho S.H."/>
            <person name="Dutcher S."/>
            <person name="Estelle M."/>
            <person name="Fawcett J.A."/>
            <person name="Gundlach H."/>
            <person name="Hanada K."/>
            <person name="Heyl A."/>
            <person name="Hicks K.A."/>
            <person name="Hugh J."/>
            <person name="Lohr M."/>
            <person name="Mayer K."/>
            <person name="Melkozernov A."/>
            <person name="Murata T."/>
            <person name="Nelson D."/>
            <person name="Pils B."/>
            <person name="Prigge M."/>
            <person name="Reiss B."/>
            <person name="Renner T."/>
            <person name="Rombauts S."/>
            <person name="Rushton P."/>
            <person name="Sanderfoot A."/>
            <person name="Schween G."/>
            <person name="Shiu S.-H."/>
            <person name="Stueber K."/>
            <person name="Theodoulou F.L."/>
            <person name="Tu H."/>
            <person name="Van de Peer Y."/>
            <person name="Verrier P.J."/>
            <person name="Waters E."/>
            <person name="Wood A."/>
            <person name="Yang L."/>
            <person name="Cove D."/>
            <person name="Cuming A."/>
            <person name="Hasebe M."/>
            <person name="Lucas S."/>
            <person name="Mishler D.B."/>
            <person name="Reski R."/>
            <person name="Grigoriev I."/>
            <person name="Quatrano R.S."/>
            <person name="Boore J.L."/>
        </authorList>
    </citation>
    <scope>NUCLEOTIDE SEQUENCE [LARGE SCALE GENOMIC DNA]</scope>
    <source>
        <strain evidence="8 9">cv. Gransden 2004</strain>
    </source>
</reference>
<dbReference type="AlphaFoldDB" id="A0A2K1K1Y5"/>
<evidence type="ECO:0000313" key="8">
    <source>
        <dbReference type="EnsemblPlants" id="Pp3c9_4200V3.1"/>
    </source>
</evidence>
<dbReference type="Pfam" id="PF03254">
    <property type="entry name" value="XG_FTase"/>
    <property type="match status" value="1"/>
</dbReference>
<dbReference type="Gene3D" id="3.40.50.11340">
    <property type="match status" value="1"/>
</dbReference>
<evidence type="ECO:0000256" key="1">
    <source>
        <dbReference type="ARBA" id="ARBA00010481"/>
    </source>
</evidence>
<dbReference type="InParanoid" id="A0A2K1K1Y5"/>
<dbReference type="STRING" id="3218.A0A2K1K1Y5"/>
<accession>A0A2K1K1Y5</accession>
<evidence type="ECO:0000256" key="3">
    <source>
        <dbReference type="ARBA" id="ARBA00022679"/>
    </source>
</evidence>
<feature type="transmembrane region" description="Helical" evidence="6">
    <location>
        <begin position="21"/>
        <end position="39"/>
    </location>
</feature>
<dbReference type="GO" id="GO:0032580">
    <property type="term" value="C:Golgi cisterna membrane"/>
    <property type="evidence" value="ECO:0007669"/>
    <property type="project" value="UniProtKB-SubCell"/>
</dbReference>
<dbReference type="GO" id="GO:0008107">
    <property type="term" value="F:galactoside 2-alpha-L-fucosyltransferase activity"/>
    <property type="evidence" value="ECO:0007669"/>
    <property type="project" value="InterPro"/>
</dbReference>
<gene>
    <name evidence="7" type="ORF">PHYPA_012267</name>
</gene>
<proteinExistence type="inferred from homology"/>
<keyword evidence="2 6" id="KW-0328">Glycosyltransferase</keyword>
<evidence type="ECO:0000313" key="9">
    <source>
        <dbReference type="Proteomes" id="UP000006727"/>
    </source>
</evidence>
<reference evidence="7 9" key="2">
    <citation type="journal article" date="2018" name="Plant J.">
        <title>The Physcomitrella patens chromosome-scale assembly reveals moss genome structure and evolution.</title>
        <authorList>
            <person name="Lang D."/>
            <person name="Ullrich K.K."/>
            <person name="Murat F."/>
            <person name="Fuchs J."/>
            <person name="Jenkins J."/>
            <person name="Haas F.B."/>
            <person name="Piednoel M."/>
            <person name="Gundlach H."/>
            <person name="Van Bel M."/>
            <person name="Meyberg R."/>
            <person name="Vives C."/>
            <person name="Morata J."/>
            <person name="Symeonidi A."/>
            <person name="Hiss M."/>
            <person name="Muchero W."/>
            <person name="Kamisugi Y."/>
            <person name="Saleh O."/>
            <person name="Blanc G."/>
            <person name="Decker E.L."/>
            <person name="van Gessel N."/>
            <person name="Grimwood J."/>
            <person name="Hayes R.D."/>
            <person name="Graham S.W."/>
            <person name="Gunter L.E."/>
            <person name="McDaniel S.F."/>
            <person name="Hoernstein S.N.W."/>
            <person name="Larsson A."/>
            <person name="Li F.W."/>
            <person name="Perroud P.F."/>
            <person name="Phillips J."/>
            <person name="Ranjan P."/>
            <person name="Rokshar D.S."/>
            <person name="Rothfels C.J."/>
            <person name="Schneider L."/>
            <person name="Shu S."/>
            <person name="Stevenson D.W."/>
            <person name="Thummler F."/>
            <person name="Tillich M."/>
            <person name="Villarreal Aguilar J.C."/>
            <person name="Widiez T."/>
            <person name="Wong G.K."/>
            <person name="Wymore A."/>
            <person name="Zhang Y."/>
            <person name="Zimmer A.D."/>
            <person name="Quatrano R.S."/>
            <person name="Mayer K.F.X."/>
            <person name="Goodstein D."/>
            <person name="Casacuberta J.M."/>
            <person name="Vandepoele K."/>
            <person name="Reski R."/>
            <person name="Cuming A.C."/>
            <person name="Tuskan G.A."/>
            <person name="Maumus F."/>
            <person name="Salse J."/>
            <person name="Schmutz J."/>
            <person name="Rensing S.A."/>
        </authorList>
    </citation>
    <scope>NUCLEOTIDE SEQUENCE [LARGE SCALE GENOMIC DNA]</scope>
    <source>
        <strain evidence="8 9">cv. Gransden 2004</strain>
    </source>
</reference>